<feature type="region of interest" description="Disordered" evidence="1">
    <location>
        <begin position="125"/>
        <end position="162"/>
    </location>
</feature>
<dbReference type="EMBL" id="QGNW01000001">
    <property type="protein sequence ID" value="RVX23942.1"/>
    <property type="molecule type" value="Genomic_DNA"/>
</dbReference>
<dbReference type="InterPro" id="IPR025640">
    <property type="entry name" value="GYF_2"/>
</dbReference>
<protein>
    <recommendedName>
        <fullName evidence="2">GYF domain-containing protein</fullName>
    </recommendedName>
</protein>
<name>A0A438KRW1_VITVI</name>
<evidence type="ECO:0000259" key="2">
    <source>
        <dbReference type="Pfam" id="PF14237"/>
    </source>
</evidence>
<gene>
    <name evidence="3" type="ORF">CK203_000189</name>
</gene>
<dbReference type="Proteomes" id="UP000288805">
    <property type="component" value="Unassembled WGS sequence"/>
</dbReference>
<sequence>MSFPNSEDTHHQHQQQATGVDNCDEVGWYILGENQQNLGPYAFSELREHFLNGYLSENSLLWSEGRSDWQPLSSIPELTTAISQPGVDCSSAGLIGNIMYRLCRAPINDEDEFEKWQKEVREAEALKNGSASGSVGGDFGDEDNERPSTPPDGEDEFTDDDGTTYKWDRGLRAWVPQLELVKHLFSKVWSIISTCLGYTIPGSSFGRESN</sequence>
<dbReference type="AlphaFoldDB" id="A0A438KRW1"/>
<dbReference type="SUPFAM" id="SSF55277">
    <property type="entry name" value="GYF domain"/>
    <property type="match status" value="1"/>
</dbReference>
<dbReference type="InterPro" id="IPR035445">
    <property type="entry name" value="GYF-like_dom_sf"/>
</dbReference>
<dbReference type="PANTHER" id="PTHR15608">
    <property type="entry name" value="SPLICING FACTOR U2AF-ASSOCIATED PROTEIN 2"/>
    <property type="match status" value="1"/>
</dbReference>
<dbReference type="PANTHER" id="PTHR15608:SF0">
    <property type="entry name" value="HIV TAT-SPECIFIC FACTOR 1"/>
    <property type="match status" value="1"/>
</dbReference>
<accession>A0A438KRW1</accession>
<evidence type="ECO:0000256" key="1">
    <source>
        <dbReference type="SAM" id="MobiDB-lite"/>
    </source>
</evidence>
<proteinExistence type="predicted"/>
<comment type="caution">
    <text evidence="3">The sequence shown here is derived from an EMBL/GenBank/DDBJ whole genome shotgun (WGS) entry which is preliminary data.</text>
</comment>
<evidence type="ECO:0000313" key="4">
    <source>
        <dbReference type="Proteomes" id="UP000288805"/>
    </source>
</evidence>
<organism evidence="3 4">
    <name type="scientific">Vitis vinifera</name>
    <name type="common">Grape</name>
    <dbReference type="NCBI Taxonomy" id="29760"/>
    <lineage>
        <taxon>Eukaryota</taxon>
        <taxon>Viridiplantae</taxon>
        <taxon>Streptophyta</taxon>
        <taxon>Embryophyta</taxon>
        <taxon>Tracheophyta</taxon>
        <taxon>Spermatophyta</taxon>
        <taxon>Magnoliopsida</taxon>
        <taxon>eudicotyledons</taxon>
        <taxon>Gunneridae</taxon>
        <taxon>Pentapetalae</taxon>
        <taxon>rosids</taxon>
        <taxon>Vitales</taxon>
        <taxon>Vitaceae</taxon>
        <taxon>Viteae</taxon>
        <taxon>Vitis</taxon>
    </lineage>
</organism>
<feature type="compositionally biased region" description="Acidic residues" evidence="1">
    <location>
        <begin position="152"/>
        <end position="162"/>
    </location>
</feature>
<reference evidence="3 4" key="1">
    <citation type="journal article" date="2018" name="PLoS Genet.">
        <title>Population sequencing reveals clonal diversity and ancestral inbreeding in the grapevine cultivar Chardonnay.</title>
        <authorList>
            <person name="Roach M.J."/>
            <person name="Johnson D.L."/>
            <person name="Bohlmann J."/>
            <person name="van Vuuren H.J."/>
            <person name="Jones S.J."/>
            <person name="Pretorius I.S."/>
            <person name="Schmidt S.A."/>
            <person name="Borneman A.R."/>
        </authorList>
    </citation>
    <scope>NUCLEOTIDE SEQUENCE [LARGE SCALE GENOMIC DNA]</scope>
    <source>
        <strain evidence="4">cv. Chardonnay</strain>
        <tissue evidence="3">Leaf</tissue>
    </source>
</reference>
<feature type="domain" description="GYF" evidence="2">
    <location>
        <begin position="28"/>
        <end position="78"/>
    </location>
</feature>
<dbReference type="InterPro" id="IPR034393">
    <property type="entry name" value="TatSF1-like"/>
</dbReference>
<dbReference type="Pfam" id="PF14237">
    <property type="entry name" value="GYF_2"/>
    <property type="match status" value="1"/>
</dbReference>
<evidence type="ECO:0000313" key="3">
    <source>
        <dbReference type="EMBL" id="RVX23942.1"/>
    </source>
</evidence>